<dbReference type="Pfam" id="PF00589">
    <property type="entry name" value="Phage_integrase"/>
    <property type="match status" value="1"/>
</dbReference>
<dbReference type="RefSeq" id="WP_184213771.1">
    <property type="nucleotide sequence ID" value="NZ_JACHIP010000001.1"/>
</dbReference>
<evidence type="ECO:0000256" key="1">
    <source>
        <dbReference type="ARBA" id="ARBA00008857"/>
    </source>
</evidence>
<dbReference type="InterPro" id="IPR013762">
    <property type="entry name" value="Integrase-like_cat_sf"/>
</dbReference>
<dbReference type="Gene3D" id="1.10.443.10">
    <property type="entry name" value="Intergrase catalytic core"/>
    <property type="match status" value="1"/>
</dbReference>
<proteinExistence type="inferred from homology"/>
<dbReference type="GO" id="GO:0003677">
    <property type="term" value="F:DNA binding"/>
    <property type="evidence" value="ECO:0007669"/>
    <property type="project" value="UniProtKB-KW"/>
</dbReference>
<evidence type="ECO:0000313" key="6">
    <source>
        <dbReference type="Proteomes" id="UP000540989"/>
    </source>
</evidence>
<protein>
    <submittedName>
        <fullName evidence="5">Integrase</fullName>
    </submittedName>
</protein>
<sequence length="361" mass="41439">MEKILGVYERDKGSNVWWIRWTDSDHKKHREKVGRKSDAKTLLDKRKTEKLQGIKLPELSGKSLLFSDLLDDALEHSKAENGERSTHELKLKIERLRADWGDRKVHDIAKQQIQRWLTTEKESRDWTDATTNRWQACFSLVFRVAVDNGKIAANPASRIRRKTEDNLSVRFLTLDEEQAITKVLATRHPSYLPAFLISLHTGMRASEQWRLHWSDINFDGRILTVRKLANTKSGRHISLNHVALTALKTLYEMSGPSGPVFLNSKKTPMIAHREWFDPAVAEAKIANYTWHKNRHTFASRLAMAGVDIRTIAQLMGHSTIQMSMRYAHLSPDHNQSAVDRLANFGSNGTPNRTPNRRVLKA</sequence>
<dbReference type="EMBL" id="JACHIP010000001">
    <property type="protein sequence ID" value="MBB5056075.1"/>
    <property type="molecule type" value="Genomic_DNA"/>
</dbReference>
<evidence type="ECO:0000313" key="5">
    <source>
        <dbReference type="EMBL" id="MBB5056075.1"/>
    </source>
</evidence>
<organism evidence="5 6">
    <name type="scientific">Granulicella aggregans</name>
    <dbReference type="NCBI Taxonomy" id="474949"/>
    <lineage>
        <taxon>Bacteria</taxon>
        <taxon>Pseudomonadati</taxon>
        <taxon>Acidobacteriota</taxon>
        <taxon>Terriglobia</taxon>
        <taxon>Terriglobales</taxon>
        <taxon>Acidobacteriaceae</taxon>
        <taxon>Granulicella</taxon>
    </lineage>
</organism>
<reference evidence="5 6" key="1">
    <citation type="submission" date="2020-08" db="EMBL/GenBank/DDBJ databases">
        <title>Genomic Encyclopedia of Type Strains, Phase IV (KMG-V): Genome sequencing to study the core and pangenomes of soil and plant-associated prokaryotes.</title>
        <authorList>
            <person name="Whitman W."/>
        </authorList>
    </citation>
    <scope>NUCLEOTIDE SEQUENCE [LARGE SCALE GENOMIC DNA]</scope>
    <source>
        <strain evidence="5 6">M8UP14</strain>
    </source>
</reference>
<dbReference type="InterPro" id="IPR050090">
    <property type="entry name" value="Tyrosine_recombinase_XerCD"/>
</dbReference>
<evidence type="ECO:0000256" key="2">
    <source>
        <dbReference type="ARBA" id="ARBA00023125"/>
    </source>
</evidence>
<keyword evidence="2" id="KW-0238">DNA-binding</keyword>
<keyword evidence="6" id="KW-1185">Reference proteome</keyword>
<dbReference type="CDD" id="cd00796">
    <property type="entry name" value="INT_Rci_Hp1_C"/>
    <property type="match status" value="1"/>
</dbReference>
<dbReference type="PANTHER" id="PTHR30349:SF64">
    <property type="entry name" value="PROPHAGE INTEGRASE INTD-RELATED"/>
    <property type="match status" value="1"/>
</dbReference>
<dbReference type="Proteomes" id="UP000540989">
    <property type="component" value="Unassembled WGS sequence"/>
</dbReference>
<gene>
    <name evidence="5" type="ORF">HDF16_000744</name>
</gene>
<dbReference type="Gene3D" id="1.10.150.130">
    <property type="match status" value="1"/>
</dbReference>
<dbReference type="GO" id="GO:0015074">
    <property type="term" value="P:DNA integration"/>
    <property type="evidence" value="ECO:0007669"/>
    <property type="project" value="InterPro"/>
</dbReference>
<feature type="domain" description="Tyr recombinase" evidence="4">
    <location>
        <begin position="167"/>
        <end position="339"/>
    </location>
</feature>
<dbReference type="InterPro" id="IPR011010">
    <property type="entry name" value="DNA_brk_join_enz"/>
</dbReference>
<comment type="similarity">
    <text evidence="1">Belongs to the 'phage' integrase family.</text>
</comment>
<dbReference type="PROSITE" id="PS51898">
    <property type="entry name" value="TYR_RECOMBINASE"/>
    <property type="match status" value="1"/>
</dbReference>
<evidence type="ECO:0000256" key="3">
    <source>
        <dbReference type="ARBA" id="ARBA00023172"/>
    </source>
</evidence>
<dbReference type="PANTHER" id="PTHR30349">
    <property type="entry name" value="PHAGE INTEGRASE-RELATED"/>
    <property type="match status" value="1"/>
</dbReference>
<dbReference type="InterPro" id="IPR010998">
    <property type="entry name" value="Integrase_recombinase_N"/>
</dbReference>
<keyword evidence="3" id="KW-0233">DNA recombination</keyword>
<dbReference type="AlphaFoldDB" id="A0A7W8E3E5"/>
<evidence type="ECO:0000259" key="4">
    <source>
        <dbReference type="PROSITE" id="PS51898"/>
    </source>
</evidence>
<dbReference type="SUPFAM" id="SSF56349">
    <property type="entry name" value="DNA breaking-rejoining enzymes"/>
    <property type="match status" value="1"/>
</dbReference>
<accession>A0A7W8E3E5</accession>
<name>A0A7W8E3E5_9BACT</name>
<dbReference type="GO" id="GO:0006310">
    <property type="term" value="P:DNA recombination"/>
    <property type="evidence" value="ECO:0007669"/>
    <property type="project" value="UniProtKB-KW"/>
</dbReference>
<dbReference type="InterPro" id="IPR002104">
    <property type="entry name" value="Integrase_catalytic"/>
</dbReference>
<comment type="caution">
    <text evidence="5">The sequence shown here is derived from an EMBL/GenBank/DDBJ whole genome shotgun (WGS) entry which is preliminary data.</text>
</comment>